<dbReference type="InterPro" id="IPR001304">
    <property type="entry name" value="C-type_lectin-like"/>
</dbReference>
<dbReference type="HOGENOM" id="CLU_1229544_0_0_1"/>
<feature type="domain" description="C-type lectin" evidence="4">
    <location>
        <begin position="94"/>
        <end position="217"/>
    </location>
</feature>
<organism evidence="5 6">
    <name type="scientific">Ciona savignyi</name>
    <name type="common">Pacific transparent sea squirt</name>
    <dbReference type="NCBI Taxonomy" id="51511"/>
    <lineage>
        <taxon>Eukaryota</taxon>
        <taxon>Metazoa</taxon>
        <taxon>Chordata</taxon>
        <taxon>Tunicata</taxon>
        <taxon>Ascidiacea</taxon>
        <taxon>Phlebobranchia</taxon>
        <taxon>Cionidae</taxon>
        <taxon>Ciona</taxon>
    </lineage>
</organism>
<evidence type="ECO:0000313" key="5">
    <source>
        <dbReference type="Ensembl" id="ENSCSAVP00000001540.1"/>
    </source>
</evidence>
<dbReference type="PROSITE" id="PS50041">
    <property type="entry name" value="C_TYPE_LECTIN_2"/>
    <property type="match status" value="1"/>
</dbReference>
<dbReference type="PANTHER" id="PTHR22801:SF63">
    <property type="entry name" value="C-TYPE LECTIN DOMAIN-CONTAINING PROTEIN"/>
    <property type="match status" value="1"/>
</dbReference>
<sequence length="223" mass="24114">FANILVFVGLVSVCWGQSTCKVPVACNDGQGGTTYEWRGFGSAPPGVTQGTNQPTQAPTNAPTIQSDTQSTDQNVQRLTNIITRLQEPGWISGLNGYQYYVASRGTNVGVADAQLLCQAKGGALATVGMRDPASRTHIVDNILRRCTDMHGFWIGLRKNDSGNWVYDDGVESNALNTDWANNQPDGYNNAACTAVARYQNYKWDDVPCNANNGVLCERFAGLV</sequence>
<dbReference type="SUPFAM" id="SSF56436">
    <property type="entry name" value="C-type lectin-like"/>
    <property type="match status" value="1"/>
</dbReference>
<feature type="signal peptide" evidence="3">
    <location>
        <begin position="1"/>
        <end position="16"/>
    </location>
</feature>
<dbReference type="CDD" id="cd00037">
    <property type="entry name" value="CLECT"/>
    <property type="match status" value="1"/>
</dbReference>
<dbReference type="InterPro" id="IPR050801">
    <property type="entry name" value="Ca-Dep_Lectins_ImmuneDev"/>
</dbReference>
<feature type="compositionally biased region" description="Polar residues" evidence="2">
    <location>
        <begin position="48"/>
        <end position="70"/>
    </location>
</feature>
<reference evidence="5" key="3">
    <citation type="submission" date="2025-09" db="UniProtKB">
        <authorList>
            <consortium name="Ensembl"/>
        </authorList>
    </citation>
    <scope>IDENTIFICATION</scope>
</reference>
<reference evidence="5" key="2">
    <citation type="submission" date="2025-08" db="UniProtKB">
        <authorList>
            <consortium name="Ensembl"/>
        </authorList>
    </citation>
    <scope>IDENTIFICATION</scope>
</reference>
<dbReference type="PANTHER" id="PTHR22801">
    <property type="entry name" value="LITHOSTATHINE"/>
    <property type="match status" value="1"/>
</dbReference>
<dbReference type="InParanoid" id="H2Y892"/>
<evidence type="ECO:0000313" key="6">
    <source>
        <dbReference type="Proteomes" id="UP000007875"/>
    </source>
</evidence>
<evidence type="ECO:0000256" key="1">
    <source>
        <dbReference type="ARBA" id="ARBA00023157"/>
    </source>
</evidence>
<name>H2Y892_CIOSA</name>
<dbReference type="SMART" id="SM00034">
    <property type="entry name" value="CLECT"/>
    <property type="match status" value="1"/>
</dbReference>
<accession>H2Y892</accession>
<dbReference type="GeneTree" id="ENSGT00910000146353"/>
<proteinExistence type="predicted"/>
<dbReference type="Pfam" id="PF00059">
    <property type="entry name" value="Lectin_C"/>
    <property type="match status" value="1"/>
</dbReference>
<evidence type="ECO:0000256" key="2">
    <source>
        <dbReference type="SAM" id="MobiDB-lite"/>
    </source>
</evidence>
<feature type="chain" id="PRO_5003578433" description="C-type lectin domain-containing protein" evidence="3">
    <location>
        <begin position="17"/>
        <end position="223"/>
    </location>
</feature>
<evidence type="ECO:0000256" key="3">
    <source>
        <dbReference type="SAM" id="SignalP"/>
    </source>
</evidence>
<dbReference type="InterPro" id="IPR016187">
    <property type="entry name" value="CTDL_fold"/>
</dbReference>
<reference evidence="6" key="1">
    <citation type="submission" date="2003-08" db="EMBL/GenBank/DDBJ databases">
        <authorList>
            <person name="Birren B."/>
            <person name="Nusbaum C."/>
            <person name="Abebe A."/>
            <person name="Abouelleil A."/>
            <person name="Adekoya E."/>
            <person name="Ait-zahra M."/>
            <person name="Allen N."/>
            <person name="Allen T."/>
            <person name="An P."/>
            <person name="Anderson M."/>
            <person name="Anderson S."/>
            <person name="Arachchi H."/>
            <person name="Armbruster J."/>
            <person name="Bachantsang P."/>
            <person name="Baldwin J."/>
            <person name="Barry A."/>
            <person name="Bayul T."/>
            <person name="Blitshsteyn B."/>
            <person name="Bloom T."/>
            <person name="Blye J."/>
            <person name="Boguslavskiy L."/>
            <person name="Borowsky M."/>
            <person name="Boukhgalter B."/>
            <person name="Brunache A."/>
            <person name="Butler J."/>
            <person name="Calixte N."/>
            <person name="Calvo S."/>
            <person name="Camarata J."/>
            <person name="Campo K."/>
            <person name="Chang J."/>
            <person name="Cheshatsang Y."/>
            <person name="Citroen M."/>
            <person name="Collymore A."/>
            <person name="Considine T."/>
            <person name="Cook A."/>
            <person name="Cooke P."/>
            <person name="Corum B."/>
            <person name="Cuomo C."/>
            <person name="David R."/>
            <person name="Dawoe T."/>
            <person name="Degray S."/>
            <person name="Dodge S."/>
            <person name="Dooley K."/>
            <person name="Dorje P."/>
            <person name="Dorjee K."/>
            <person name="Dorris L."/>
            <person name="Duffey N."/>
            <person name="Dupes A."/>
            <person name="Elkins T."/>
            <person name="Engels R."/>
            <person name="Erickson J."/>
            <person name="Farina A."/>
            <person name="Faro S."/>
            <person name="Ferreira P."/>
            <person name="Fischer H."/>
            <person name="Fitzgerald M."/>
            <person name="Foley K."/>
            <person name="Gage D."/>
            <person name="Galagan J."/>
            <person name="Gearin G."/>
            <person name="Gnerre S."/>
            <person name="Gnirke A."/>
            <person name="Goyette A."/>
            <person name="Graham J."/>
            <person name="Grandbois E."/>
            <person name="Gyaltsen K."/>
            <person name="Hafez N."/>
            <person name="Hagopian D."/>
            <person name="Hagos B."/>
            <person name="Hall J."/>
            <person name="Hatcher B."/>
            <person name="Heller A."/>
            <person name="Higgins H."/>
            <person name="Honan T."/>
            <person name="Horn A."/>
            <person name="Houde N."/>
            <person name="Hughes L."/>
            <person name="Hulme W."/>
            <person name="Husby E."/>
            <person name="Iliev I."/>
            <person name="Jaffe D."/>
            <person name="Jones C."/>
            <person name="Kamal M."/>
            <person name="Kamat A."/>
            <person name="Kamvysselis M."/>
            <person name="Karlsson E."/>
            <person name="Kells C."/>
            <person name="Kieu A."/>
            <person name="Kisner P."/>
            <person name="Kodira C."/>
            <person name="Kulbokas E."/>
            <person name="Labutti K."/>
            <person name="Lama D."/>
            <person name="Landers T."/>
            <person name="Leger J."/>
            <person name="Levine S."/>
            <person name="Lewis D."/>
            <person name="Lewis T."/>
            <person name="Lindblad-toh K."/>
            <person name="Liu X."/>
            <person name="Lokyitsang T."/>
            <person name="Lokyitsang Y."/>
            <person name="Lucien O."/>
            <person name="Lui A."/>
            <person name="Ma L.J."/>
            <person name="Mabbitt R."/>
            <person name="Macdonald J."/>
            <person name="Maclean C."/>
            <person name="Major J."/>
            <person name="Manning J."/>
            <person name="Marabella R."/>
            <person name="Maru K."/>
            <person name="Matthews C."/>
            <person name="Mauceli E."/>
            <person name="Mccarthy M."/>
            <person name="Mcdonough S."/>
            <person name="Mcghee T."/>
            <person name="Meldrim J."/>
            <person name="Meneus L."/>
            <person name="Mesirov J."/>
            <person name="Mihalev A."/>
            <person name="Mihova T."/>
            <person name="Mikkelsen T."/>
            <person name="Mlenga V."/>
            <person name="Moru K."/>
            <person name="Mozes J."/>
            <person name="Mulrain L."/>
            <person name="Munson G."/>
            <person name="Naylor J."/>
            <person name="Newes C."/>
            <person name="Nguyen C."/>
            <person name="Nguyen N."/>
            <person name="Nguyen T."/>
            <person name="Nicol R."/>
            <person name="Nielsen C."/>
            <person name="Nizzari M."/>
            <person name="Norbu C."/>
            <person name="Norbu N."/>
            <person name="O'donnell P."/>
            <person name="Okoawo O."/>
            <person name="O'leary S."/>
            <person name="Omotosho B."/>
            <person name="O'neill K."/>
            <person name="Osman S."/>
            <person name="Parker S."/>
            <person name="Perrin D."/>
            <person name="Phunkhang P."/>
            <person name="Piqani B."/>
            <person name="Purcell S."/>
            <person name="Rachupka T."/>
            <person name="Ramasamy U."/>
            <person name="Rameau R."/>
            <person name="Ray V."/>
            <person name="Raymond C."/>
            <person name="Retta R."/>
            <person name="Richardson S."/>
            <person name="Rise C."/>
            <person name="Rodriguez J."/>
            <person name="Rogers J."/>
            <person name="Rogov P."/>
            <person name="Rutman M."/>
            <person name="Schupbach R."/>
            <person name="Seaman C."/>
            <person name="Settipalli S."/>
            <person name="Sharpe T."/>
            <person name="Sheridan J."/>
            <person name="Sherpa N."/>
            <person name="Shi J."/>
            <person name="Smirnov S."/>
            <person name="Smith C."/>
            <person name="Sougnez C."/>
            <person name="Spencer B."/>
            <person name="Stalker J."/>
            <person name="Stange-thomann N."/>
            <person name="Stavropoulos S."/>
            <person name="Stetson K."/>
            <person name="Stone C."/>
            <person name="Stone S."/>
            <person name="Stubbs M."/>
            <person name="Talamas J."/>
            <person name="Tchuinga P."/>
            <person name="Tenzing P."/>
            <person name="Tesfaye S."/>
            <person name="Theodore J."/>
            <person name="Thoulutsang Y."/>
            <person name="Topham K."/>
            <person name="Towey S."/>
            <person name="Tsamla T."/>
            <person name="Tsomo N."/>
            <person name="Vallee D."/>
            <person name="Vassiliev H."/>
            <person name="Venkataraman V."/>
            <person name="Vinson J."/>
            <person name="Vo A."/>
            <person name="Wade C."/>
            <person name="Wang S."/>
            <person name="Wangchuk T."/>
            <person name="Wangdi T."/>
            <person name="Whittaker C."/>
            <person name="Wilkinson J."/>
            <person name="Wu Y."/>
            <person name="Wyman D."/>
            <person name="Yadav S."/>
            <person name="Yang S."/>
            <person name="Yang X."/>
            <person name="Yeager S."/>
            <person name="Yee E."/>
            <person name="Young G."/>
            <person name="Zainoun J."/>
            <person name="Zembeck L."/>
            <person name="Zimmer A."/>
            <person name="Zody M."/>
            <person name="Lander E."/>
        </authorList>
    </citation>
    <scope>NUCLEOTIDE SEQUENCE [LARGE SCALE GENOMIC DNA]</scope>
</reference>
<dbReference type="Proteomes" id="UP000007875">
    <property type="component" value="Unassembled WGS sequence"/>
</dbReference>
<keyword evidence="1" id="KW-1015">Disulfide bond</keyword>
<dbReference type="InterPro" id="IPR018378">
    <property type="entry name" value="C-type_lectin_CS"/>
</dbReference>
<dbReference type="Gene3D" id="3.10.100.10">
    <property type="entry name" value="Mannose-Binding Protein A, subunit A"/>
    <property type="match status" value="1"/>
</dbReference>
<protein>
    <recommendedName>
        <fullName evidence="4">C-type lectin domain-containing protein</fullName>
    </recommendedName>
</protein>
<dbReference type="InterPro" id="IPR016186">
    <property type="entry name" value="C-type_lectin-like/link_sf"/>
</dbReference>
<feature type="region of interest" description="Disordered" evidence="2">
    <location>
        <begin position="46"/>
        <end position="70"/>
    </location>
</feature>
<dbReference type="OMA" id="YKWDDVP"/>
<dbReference type="PROSITE" id="PS00615">
    <property type="entry name" value="C_TYPE_LECTIN_1"/>
    <property type="match status" value="1"/>
</dbReference>
<dbReference type="AlphaFoldDB" id="H2Y892"/>
<keyword evidence="6" id="KW-1185">Reference proteome</keyword>
<keyword evidence="3" id="KW-0732">Signal</keyword>
<dbReference type="Ensembl" id="ENSCSAVT00000001560.1">
    <property type="protein sequence ID" value="ENSCSAVP00000001540.1"/>
    <property type="gene ID" value="ENSCSAVG00000000880.1"/>
</dbReference>
<evidence type="ECO:0000259" key="4">
    <source>
        <dbReference type="PROSITE" id="PS50041"/>
    </source>
</evidence>